<name>A0A4P8HZK2_9BURK</name>
<sequence>MLRILAIYPGLNPLFDEVVYALLPLVESGNAVRVLTTRGSGLKSSEEAGDYENFHGVEICRVFHAAGQDLFHGGPADAEALKLADEFRPEFLFVNSTNCLRLANLIRQKHDVPVLLRLESSDPLTLIPRRKYLGVPWLGREVVGRKLWSSLSGRTDAIMVNDPNDVPLLASLSRRGPPVYYAGHCAQQPAGLELPAERDRDEMIYIGSLIRHKNCQLWLKTIPAILEHTPVKRFTIIGRGPFEHIVKELIARYGDRIQHLPGVTRMEALRRLGSAYFAYTASTTGWGFLCDAWSTSTPVLCPQSRFNIVPSWSGMMPQTQKALISTVRRLYEDPEYYATMQEGGRLRYESEHTASVVAKQYAQIIRETVAARA</sequence>
<dbReference type="Proteomes" id="UP000584325">
    <property type="component" value="Unassembled WGS sequence"/>
</dbReference>
<dbReference type="Proteomes" id="UP000298763">
    <property type="component" value="Chromosome"/>
</dbReference>
<reference evidence="1 4" key="2">
    <citation type="submission" date="2020-08" db="EMBL/GenBank/DDBJ databases">
        <title>Genomic Encyclopedia of Type Strains, Phase III (KMG-III): the genomes of soil and plant-associated and newly described type strains.</title>
        <authorList>
            <person name="Whitman W."/>
        </authorList>
    </citation>
    <scope>NUCLEOTIDE SEQUENCE [LARGE SCALE GENOMIC DNA]</scope>
    <source>
        <strain evidence="1 4">CECT 7753</strain>
    </source>
</reference>
<organism evidence="1 4">
    <name type="scientific">Pseudoduganella umbonata</name>
    <dbReference type="NCBI Taxonomy" id="864828"/>
    <lineage>
        <taxon>Bacteria</taxon>
        <taxon>Pseudomonadati</taxon>
        <taxon>Pseudomonadota</taxon>
        <taxon>Betaproteobacteria</taxon>
        <taxon>Burkholderiales</taxon>
        <taxon>Oxalobacteraceae</taxon>
        <taxon>Telluria group</taxon>
        <taxon>Pseudoduganella</taxon>
    </lineage>
</organism>
<dbReference type="GO" id="GO:0016740">
    <property type="term" value="F:transferase activity"/>
    <property type="evidence" value="ECO:0007669"/>
    <property type="project" value="UniProtKB-KW"/>
</dbReference>
<protein>
    <submittedName>
        <fullName evidence="1 2">Glycosyltransferase</fullName>
    </submittedName>
</protein>
<evidence type="ECO:0000313" key="2">
    <source>
        <dbReference type="EMBL" id="QCP13875.1"/>
    </source>
</evidence>
<evidence type="ECO:0000313" key="3">
    <source>
        <dbReference type="Proteomes" id="UP000298763"/>
    </source>
</evidence>
<dbReference type="EMBL" id="CP040017">
    <property type="protein sequence ID" value="QCP13875.1"/>
    <property type="molecule type" value="Genomic_DNA"/>
</dbReference>
<reference evidence="2 3" key="1">
    <citation type="submission" date="2019-05" db="EMBL/GenBank/DDBJ databases">
        <title>Draft Genome Sequences of Six Type Strains of the Genus Massilia.</title>
        <authorList>
            <person name="Miess H."/>
            <person name="Frediansyhah A."/>
            <person name="Gross H."/>
        </authorList>
    </citation>
    <scope>NUCLEOTIDE SEQUENCE [LARGE SCALE GENOMIC DNA]</scope>
    <source>
        <strain evidence="2 3">DSMZ 26121</strain>
    </source>
</reference>
<dbReference type="AlphaFoldDB" id="A0A4P8HZK2"/>
<dbReference type="SUPFAM" id="SSF53756">
    <property type="entry name" value="UDP-Glycosyltransferase/glycogen phosphorylase"/>
    <property type="match status" value="1"/>
</dbReference>
<evidence type="ECO:0000313" key="1">
    <source>
        <dbReference type="EMBL" id="MBB3223198.1"/>
    </source>
</evidence>
<accession>A0A4P8HZK2</accession>
<evidence type="ECO:0000313" key="4">
    <source>
        <dbReference type="Proteomes" id="UP000584325"/>
    </source>
</evidence>
<dbReference type="RefSeq" id="WP_137316653.1">
    <property type="nucleotide sequence ID" value="NZ_CP040017.1"/>
</dbReference>
<gene>
    <name evidence="2" type="ORF">FCL38_28185</name>
    <name evidence="1" type="ORF">FHS02_004041</name>
</gene>
<proteinExistence type="predicted"/>
<dbReference type="Gene3D" id="3.40.50.2000">
    <property type="entry name" value="Glycogen Phosphorylase B"/>
    <property type="match status" value="2"/>
</dbReference>
<dbReference type="OrthoDB" id="8767188at2"/>
<dbReference type="EMBL" id="JACHXS010000008">
    <property type="protein sequence ID" value="MBB3223198.1"/>
    <property type="molecule type" value="Genomic_DNA"/>
</dbReference>
<keyword evidence="3" id="KW-1185">Reference proteome</keyword>
<keyword evidence="1" id="KW-0808">Transferase</keyword>